<organism evidence="9">
    <name type="scientific">Nippostrongylus brasiliensis</name>
    <name type="common">Rat hookworm</name>
    <dbReference type="NCBI Taxonomy" id="27835"/>
    <lineage>
        <taxon>Eukaryota</taxon>
        <taxon>Metazoa</taxon>
        <taxon>Ecdysozoa</taxon>
        <taxon>Nematoda</taxon>
        <taxon>Chromadorea</taxon>
        <taxon>Rhabditida</taxon>
        <taxon>Rhabditina</taxon>
        <taxon>Rhabditomorpha</taxon>
        <taxon>Strongyloidea</taxon>
        <taxon>Heligmosomidae</taxon>
        <taxon>Nippostrongylus</taxon>
    </lineage>
</organism>
<proteinExistence type="inferred from homology"/>
<reference evidence="9" key="1">
    <citation type="submission" date="2017-02" db="UniProtKB">
        <authorList>
            <consortium name="WormBaseParasite"/>
        </authorList>
    </citation>
    <scope>IDENTIFICATION</scope>
</reference>
<keyword evidence="6" id="KW-0446">Lipid-binding</keyword>
<keyword evidence="3" id="KW-0964">Secreted</keyword>
<keyword evidence="4" id="KW-0732">Signal</keyword>
<reference evidence="7 8" key="2">
    <citation type="submission" date="2018-11" db="EMBL/GenBank/DDBJ databases">
        <authorList>
            <consortium name="Pathogen Informatics"/>
        </authorList>
    </citation>
    <scope>NUCLEOTIDE SEQUENCE [LARGE SCALE GENOMIC DNA]</scope>
</reference>
<evidence type="ECO:0000256" key="3">
    <source>
        <dbReference type="ARBA" id="ARBA00022525"/>
    </source>
</evidence>
<comment type="subcellular location">
    <subcellularLocation>
        <location evidence="1">Secreted</location>
    </subcellularLocation>
</comment>
<accession>A0A0N4YJH9</accession>
<dbReference type="Gene3D" id="1.20.120.1100">
    <property type="match status" value="1"/>
</dbReference>
<dbReference type="WBParaSite" id="NBR_0001712201-mRNA-1">
    <property type="protein sequence ID" value="NBR_0001712201-mRNA-1"/>
    <property type="gene ID" value="NBR_0001712201"/>
</dbReference>
<sequence length="238" mass="27070">MSLALTSMVMAVPHRYNQPLDREISLANLLDEKKQFSRADLDYYLKIFTDYKDYVPKEIKMIFNGLTEATKNEMVKAVNDIETGAIKIPNNVQQITDYITKRTPQVGDNVDQAMDTLMDNLNKLQPETKTLFKKWWKRLFDSVSVPVPQLANSLADLIADFEEAYNNADATVKNDVRSVWPEAYNLLESDFADDFAEAARKFVKAGPNADIRSLSADADYPPKAPKVRISNRQGSYLF</sequence>
<dbReference type="Pfam" id="PF05823">
    <property type="entry name" value="Gp-FAR-1"/>
    <property type="match status" value="1"/>
</dbReference>
<keyword evidence="8" id="KW-1185">Reference proteome</keyword>
<evidence type="ECO:0000313" key="8">
    <source>
        <dbReference type="Proteomes" id="UP000271162"/>
    </source>
</evidence>
<evidence type="ECO:0000313" key="9">
    <source>
        <dbReference type="WBParaSite" id="NBR_0001712201-mRNA-1"/>
    </source>
</evidence>
<dbReference type="GO" id="GO:0005576">
    <property type="term" value="C:extracellular region"/>
    <property type="evidence" value="ECO:0007669"/>
    <property type="project" value="UniProtKB-SubCell"/>
</dbReference>
<dbReference type="InterPro" id="IPR008632">
    <property type="entry name" value="Gp-FAR-1"/>
</dbReference>
<evidence type="ECO:0000313" key="7">
    <source>
        <dbReference type="EMBL" id="VDL80736.1"/>
    </source>
</evidence>
<evidence type="ECO:0000256" key="5">
    <source>
        <dbReference type="ARBA" id="ARBA00023054"/>
    </source>
</evidence>
<evidence type="ECO:0000256" key="1">
    <source>
        <dbReference type="ARBA" id="ARBA00004613"/>
    </source>
</evidence>
<dbReference type="GO" id="GO:0008289">
    <property type="term" value="F:lipid binding"/>
    <property type="evidence" value="ECO:0007669"/>
    <property type="project" value="UniProtKB-KW"/>
</dbReference>
<protein>
    <submittedName>
        <fullName evidence="9">DUF148 domain-containing protein</fullName>
    </submittedName>
</protein>
<dbReference type="AlphaFoldDB" id="A0A0N4YJH9"/>
<dbReference type="EMBL" id="UYSL01022571">
    <property type="protein sequence ID" value="VDL80736.1"/>
    <property type="molecule type" value="Genomic_DNA"/>
</dbReference>
<gene>
    <name evidence="7" type="ORF">NBR_LOCUS17123</name>
</gene>
<name>A0A0N4YJH9_NIPBR</name>
<evidence type="ECO:0000256" key="4">
    <source>
        <dbReference type="ARBA" id="ARBA00022729"/>
    </source>
</evidence>
<comment type="similarity">
    <text evidence="2">Belongs to the fatty-acid and retinol-binding protein (FARBP) family.</text>
</comment>
<keyword evidence="5" id="KW-0175">Coiled coil</keyword>
<evidence type="ECO:0000256" key="6">
    <source>
        <dbReference type="ARBA" id="ARBA00023121"/>
    </source>
</evidence>
<dbReference type="Proteomes" id="UP000271162">
    <property type="component" value="Unassembled WGS sequence"/>
</dbReference>
<evidence type="ECO:0000256" key="2">
    <source>
        <dbReference type="ARBA" id="ARBA00006648"/>
    </source>
</evidence>